<dbReference type="OrthoDB" id="41362at2759"/>
<proteinExistence type="inferred from homology"/>
<evidence type="ECO:0000256" key="3">
    <source>
        <dbReference type="ARBA" id="ARBA00022630"/>
    </source>
</evidence>
<protein>
    <recommendedName>
        <fullName evidence="6">Nitroreductase domain-containing protein</fullName>
    </recommendedName>
</protein>
<keyword evidence="3" id="KW-0285">Flavoprotein</keyword>
<dbReference type="PANTHER" id="PTHR23026">
    <property type="entry name" value="NADPH NITROREDUCTASE"/>
    <property type="match status" value="1"/>
</dbReference>
<reference evidence="7 8" key="1">
    <citation type="journal article" date="2019" name="Sci. Rep.">
        <title>Comparative genomics of chytrid fungi reveal insights into the obligate biotrophic and pathogenic lifestyle of Synchytrium endobioticum.</title>
        <authorList>
            <person name="van de Vossenberg B.T.L.H."/>
            <person name="Warris S."/>
            <person name="Nguyen H.D.T."/>
            <person name="van Gent-Pelzer M.P.E."/>
            <person name="Joly D.L."/>
            <person name="van de Geest H.C."/>
            <person name="Bonants P.J.M."/>
            <person name="Smith D.S."/>
            <person name="Levesque C.A."/>
            <person name="van der Lee T.A.J."/>
        </authorList>
    </citation>
    <scope>NUCLEOTIDE SEQUENCE [LARGE SCALE GENOMIC DNA]</scope>
    <source>
        <strain evidence="7 8">CBS 675.73</strain>
    </source>
</reference>
<feature type="domain" description="Nitroreductase" evidence="6">
    <location>
        <begin position="147"/>
        <end position="316"/>
    </location>
</feature>
<dbReference type="FunFam" id="3.40.109.10:FF:000004">
    <property type="entry name" value="Iodotyrosine deiodinase 1"/>
    <property type="match status" value="1"/>
</dbReference>
<dbReference type="PANTHER" id="PTHR23026:SF90">
    <property type="entry name" value="IODOTYROSINE DEIODINASE 1"/>
    <property type="match status" value="1"/>
</dbReference>
<dbReference type="Gene3D" id="3.40.109.10">
    <property type="entry name" value="NADH Oxidase"/>
    <property type="match status" value="1"/>
</dbReference>
<dbReference type="Proteomes" id="UP000320333">
    <property type="component" value="Unassembled WGS sequence"/>
</dbReference>
<dbReference type="GO" id="GO:0140616">
    <property type="term" value="F:iodotyrosine deiodinase activity"/>
    <property type="evidence" value="ECO:0007669"/>
    <property type="project" value="UniProtKB-ARBA"/>
</dbReference>
<keyword evidence="5" id="KW-0560">Oxidoreductase</keyword>
<dbReference type="InterPro" id="IPR029479">
    <property type="entry name" value="Nitroreductase"/>
</dbReference>
<dbReference type="InterPro" id="IPR050627">
    <property type="entry name" value="Nitroreductase/BluB"/>
</dbReference>
<dbReference type="GO" id="GO:0005886">
    <property type="term" value="C:plasma membrane"/>
    <property type="evidence" value="ECO:0007669"/>
    <property type="project" value="TreeGrafter"/>
</dbReference>
<evidence type="ECO:0000256" key="1">
    <source>
        <dbReference type="ARBA" id="ARBA00001917"/>
    </source>
</evidence>
<dbReference type="GO" id="GO:0006570">
    <property type="term" value="P:tyrosine metabolic process"/>
    <property type="evidence" value="ECO:0007669"/>
    <property type="project" value="TreeGrafter"/>
</dbReference>
<gene>
    <name evidence="7" type="ORF">CcCBS67573_g02262</name>
</gene>
<evidence type="ECO:0000313" key="7">
    <source>
        <dbReference type="EMBL" id="TPX76478.1"/>
    </source>
</evidence>
<dbReference type="EMBL" id="QEAP01000046">
    <property type="protein sequence ID" value="TPX76478.1"/>
    <property type="molecule type" value="Genomic_DNA"/>
</dbReference>
<dbReference type="SUPFAM" id="SSF55469">
    <property type="entry name" value="FMN-dependent nitroreductase-like"/>
    <property type="match status" value="1"/>
</dbReference>
<evidence type="ECO:0000256" key="2">
    <source>
        <dbReference type="ARBA" id="ARBA00007118"/>
    </source>
</evidence>
<comment type="similarity">
    <text evidence="2">Belongs to the nitroreductase family.</text>
</comment>
<accession>A0A507FM15</accession>
<comment type="cofactor">
    <cofactor evidence="1">
        <name>FMN</name>
        <dbReference type="ChEBI" id="CHEBI:58210"/>
    </cofactor>
</comment>
<evidence type="ECO:0000259" key="6">
    <source>
        <dbReference type="Pfam" id="PF00881"/>
    </source>
</evidence>
<name>A0A507FM15_9FUNG</name>
<dbReference type="STRING" id="246404.A0A507FM15"/>
<dbReference type="Pfam" id="PF00881">
    <property type="entry name" value="Nitroreductase"/>
    <property type="match status" value="1"/>
</dbReference>
<evidence type="ECO:0000256" key="4">
    <source>
        <dbReference type="ARBA" id="ARBA00022643"/>
    </source>
</evidence>
<sequence>MGFLTNLARRVLTAEDPALTAAVVLLTAATAYIYIKESTSTQPPALKAVLKKKAGKPSSLPSTLAVECLVSTSGLTPPPHSRAQPIAYYQNTDLDNTPFMEITEIAEAEATEDFHDPFDLPHVPFNFDRLSHSESMKRSLDFYKLVNGRRSLRMFSEDPVPIEVIRNCCMAAATAPSGAHTEPWTFAIIHTREMKAEIRQIIEHEERINYESRMSQQWVSDLAKLRTNWEKEYLETAPYLIVVFKQAYGIDENGKRVNHYYYEQSNSIACGILITALHNAGLVTLTSTPMNAGPAIRALLDRPVNEKVQLLLPVGYPASNATVPDLKRKPASKVLFEY</sequence>
<comment type="caution">
    <text evidence="7">The sequence shown here is derived from an EMBL/GenBank/DDBJ whole genome shotgun (WGS) entry which is preliminary data.</text>
</comment>
<dbReference type="InterPro" id="IPR000415">
    <property type="entry name" value="Nitroreductase-like"/>
</dbReference>
<keyword evidence="8" id="KW-1185">Reference proteome</keyword>
<keyword evidence="4" id="KW-0288">FMN</keyword>
<evidence type="ECO:0000313" key="8">
    <source>
        <dbReference type="Proteomes" id="UP000320333"/>
    </source>
</evidence>
<dbReference type="CDD" id="cd02144">
    <property type="entry name" value="iodotyrosine_dehalogenase"/>
    <property type="match status" value="1"/>
</dbReference>
<evidence type="ECO:0000256" key="5">
    <source>
        <dbReference type="ARBA" id="ARBA00023002"/>
    </source>
</evidence>
<dbReference type="AlphaFoldDB" id="A0A507FM15"/>
<organism evidence="7 8">
    <name type="scientific">Chytriomyces confervae</name>
    <dbReference type="NCBI Taxonomy" id="246404"/>
    <lineage>
        <taxon>Eukaryota</taxon>
        <taxon>Fungi</taxon>
        <taxon>Fungi incertae sedis</taxon>
        <taxon>Chytridiomycota</taxon>
        <taxon>Chytridiomycota incertae sedis</taxon>
        <taxon>Chytridiomycetes</taxon>
        <taxon>Chytridiales</taxon>
        <taxon>Chytriomycetaceae</taxon>
        <taxon>Chytriomyces</taxon>
    </lineage>
</organism>